<dbReference type="PROSITE" id="PS50181">
    <property type="entry name" value="FBOX"/>
    <property type="match status" value="1"/>
</dbReference>
<protein>
    <recommendedName>
        <fullName evidence="1">F-box domain-containing protein</fullName>
    </recommendedName>
</protein>
<proteinExistence type="predicted"/>
<sequence length="157" mass="17209">MELLPEDLLADILHRLSAHDLAAARCVHISWRAVIDSHRLMQLVPLPLAGIFLSFNDHAFSELLARPTPPSAKVSGKLHQYMPTADPVPVADHCNGLLLLSCGYVANPATRRWATLRLGSWKTSTIISTAIGFQITADKRHQKIDSSGTLTTTMFST</sequence>
<reference evidence="2" key="1">
    <citation type="submission" date="2023-07" db="EMBL/GenBank/DDBJ databases">
        <title>A chromosome-level genome assembly of Lolium multiflorum.</title>
        <authorList>
            <person name="Chen Y."/>
            <person name="Copetti D."/>
            <person name="Kolliker R."/>
            <person name="Studer B."/>
        </authorList>
    </citation>
    <scope>NUCLEOTIDE SEQUENCE</scope>
    <source>
        <strain evidence="2">02402/16</strain>
        <tissue evidence="2">Leaf</tissue>
    </source>
</reference>
<dbReference type="PANTHER" id="PTHR34591">
    <property type="entry name" value="OS03G0653100 PROTEIN-RELATED"/>
    <property type="match status" value="1"/>
</dbReference>
<feature type="domain" description="F-box" evidence="1">
    <location>
        <begin position="1"/>
        <end position="44"/>
    </location>
</feature>
<gene>
    <name evidence="2" type="ORF">QYE76_016783</name>
</gene>
<evidence type="ECO:0000313" key="2">
    <source>
        <dbReference type="EMBL" id="KAK1596238.1"/>
    </source>
</evidence>
<dbReference type="Gene3D" id="1.20.1280.50">
    <property type="match status" value="1"/>
</dbReference>
<dbReference type="EMBL" id="JAUUTY010000657">
    <property type="protein sequence ID" value="KAK1596238.1"/>
    <property type="molecule type" value="Genomic_DNA"/>
</dbReference>
<evidence type="ECO:0000313" key="3">
    <source>
        <dbReference type="Proteomes" id="UP001231189"/>
    </source>
</evidence>
<dbReference type="InterPro" id="IPR001810">
    <property type="entry name" value="F-box_dom"/>
</dbReference>
<dbReference type="InterPro" id="IPR036047">
    <property type="entry name" value="F-box-like_dom_sf"/>
</dbReference>
<comment type="caution">
    <text evidence="2">The sequence shown here is derived from an EMBL/GenBank/DDBJ whole genome shotgun (WGS) entry which is preliminary data.</text>
</comment>
<dbReference type="SMART" id="SM00256">
    <property type="entry name" value="FBOX"/>
    <property type="match status" value="1"/>
</dbReference>
<keyword evidence="3" id="KW-1185">Reference proteome</keyword>
<dbReference type="Pfam" id="PF00646">
    <property type="entry name" value="F-box"/>
    <property type="match status" value="1"/>
</dbReference>
<organism evidence="2 3">
    <name type="scientific">Lolium multiflorum</name>
    <name type="common">Italian ryegrass</name>
    <name type="synonym">Lolium perenne subsp. multiflorum</name>
    <dbReference type="NCBI Taxonomy" id="4521"/>
    <lineage>
        <taxon>Eukaryota</taxon>
        <taxon>Viridiplantae</taxon>
        <taxon>Streptophyta</taxon>
        <taxon>Embryophyta</taxon>
        <taxon>Tracheophyta</taxon>
        <taxon>Spermatophyta</taxon>
        <taxon>Magnoliopsida</taxon>
        <taxon>Liliopsida</taxon>
        <taxon>Poales</taxon>
        <taxon>Poaceae</taxon>
        <taxon>BOP clade</taxon>
        <taxon>Pooideae</taxon>
        <taxon>Poodae</taxon>
        <taxon>Poeae</taxon>
        <taxon>Poeae Chloroplast Group 2 (Poeae type)</taxon>
        <taxon>Loliodinae</taxon>
        <taxon>Loliinae</taxon>
        <taxon>Lolium</taxon>
    </lineage>
</organism>
<evidence type="ECO:0000259" key="1">
    <source>
        <dbReference type="PROSITE" id="PS50181"/>
    </source>
</evidence>
<dbReference type="SUPFAM" id="SSF81383">
    <property type="entry name" value="F-box domain"/>
    <property type="match status" value="1"/>
</dbReference>
<accession>A0AAD8V8G0</accession>
<dbReference type="Proteomes" id="UP001231189">
    <property type="component" value="Unassembled WGS sequence"/>
</dbReference>
<dbReference type="PANTHER" id="PTHR34591:SF30">
    <property type="entry name" value="OS02G0149500 PROTEIN"/>
    <property type="match status" value="1"/>
</dbReference>
<dbReference type="AlphaFoldDB" id="A0AAD8V8G0"/>
<name>A0AAD8V8G0_LOLMU</name>